<dbReference type="InterPro" id="IPR036397">
    <property type="entry name" value="RNaseH_sf"/>
</dbReference>
<gene>
    <name evidence="2" type="ORF">FRACYDRAFT_239015</name>
</gene>
<organism evidence="2 3">
    <name type="scientific">Fragilariopsis cylindrus CCMP1102</name>
    <dbReference type="NCBI Taxonomy" id="635003"/>
    <lineage>
        <taxon>Eukaryota</taxon>
        <taxon>Sar</taxon>
        <taxon>Stramenopiles</taxon>
        <taxon>Ochrophyta</taxon>
        <taxon>Bacillariophyta</taxon>
        <taxon>Bacillariophyceae</taxon>
        <taxon>Bacillariophycidae</taxon>
        <taxon>Bacillariales</taxon>
        <taxon>Bacillariaceae</taxon>
        <taxon>Fragilariopsis</taxon>
    </lineage>
</organism>
<evidence type="ECO:0000313" key="2">
    <source>
        <dbReference type="EMBL" id="OEU16421.1"/>
    </source>
</evidence>
<evidence type="ECO:0000259" key="1">
    <source>
        <dbReference type="PROSITE" id="PS50994"/>
    </source>
</evidence>
<dbReference type="GO" id="GO:0003676">
    <property type="term" value="F:nucleic acid binding"/>
    <property type="evidence" value="ECO:0007669"/>
    <property type="project" value="InterPro"/>
</dbReference>
<accession>A0A1E7FE25</accession>
<reference evidence="2 3" key="1">
    <citation type="submission" date="2016-09" db="EMBL/GenBank/DDBJ databases">
        <title>Extensive genetic diversity and differential bi-allelic expression allows diatom success in the polar Southern Ocean.</title>
        <authorList>
            <consortium name="DOE Joint Genome Institute"/>
            <person name="Mock T."/>
            <person name="Otillar R.P."/>
            <person name="Strauss J."/>
            <person name="Dupont C."/>
            <person name="Frickenhaus S."/>
            <person name="Maumus F."/>
            <person name="Mcmullan M."/>
            <person name="Sanges R."/>
            <person name="Schmutz J."/>
            <person name="Toseland A."/>
            <person name="Valas R."/>
            <person name="Veluchamy A."/>
            <person name="Ward B.J."/>
            <person name="Allen A."/>
            <person name="Barry K."/>
            <person name="Falciatore A."/>
            <person name="Ferrante M."/>
            <person name="Fortunato A.E."/>
            <person name="Gloeckner G."/>
            <person name="Gruber A."/>
            <person name="Hipkin R."/>
            <person name="Janech M."/>
            <person name="Kroth P."/>
            <person name="Leese F."/>
            <person name="Lindquist E."/>
            <person name="Lyon B.R."/>
            <person name="Martin J."/>
            <person name="Mayer C."/>
            <person name="Parker M."/>
            <person name="Quesneville H."/>
            <person name="Raymond J."/>
            <person name="Uhlig C."/>
            <person name="Valentin K.U."/>
            <person name="Worden A.Z."/>
            <person name="Armbrust E.V."/>
            <person name="Bowler C."/>
            <person name="Green B."/>
            <person name="Moulton V."/>
            <person name="Van Oosterhout C."/>
            <person name="Grigoriev I."/>
        </authorList>
    </citation>
    <scope>NUCLEOTIDE SEQUENCE [LARGE SCALE GENOMIC DNA]</scope>
    <source>
        <strain evidence="2 3">CCMP1102</strain>
    </source>
</reference>
<dbReference type="Gene3D" id="3.30.420.10">
    <property type="entry name" value="Ribonuclease H-like superfamily/Ribonuclease H"/>
    <property type="match status" value="1"/>
</dbReference>
<dbReference type="InterPro" id="IPR001584">
    <property type="entry name" value="Integrase_cat-core"/>
</dbReference>
<dbReference type="SUPFAM" id="SSF53098">
    <property type="entry name" value="Ribonuclease H-like"/>
    <property type="match status" value="1"/>
</dbReference>
<evidence type="ECO:0000313" key="3">
    <source>
        <dbReference type="Proteomes" id="UP000095751"/>
    </source>
</evidence>
<feature type="domain" description="Integrase catalytic" evidence="1">
    <location>
        <begin position="1"/>
        <end position="119"/>
    </location>
</feature>
<dbReference type="AlphaFoldDB" id="A0A1E7FE25"/>
<dbReference type="Proteomes" id="UP000095751">
    <property type="component" value="Unassembled WGS sequence"/>
</dbReference>
<dbReference type="InParanoid" id="A0A1E7FE25"/>
<dbReference type="KEGG" id="fcy:FRACYDRAFT_239015"/>
<protein>
    <recommendedName>
        <fullName evidence="1">Integrase catalytic domain-containing protein</fullName>
    </recommendedName>
</protein>
<keyword evidence="3" id="KW-1185">Reference proteome</keyword>
<proteinExistence type="predicted"/>
<sequence length="119" mass="13516">MTEIDNYGARVVLRSRLAVLSRYPRPKEIGFDNGTEFKAEFAELCDNMGLKQKPSNAWNPQSNAILERIHQVLGDGLATFDLENTPIDLDNEDPFDEYLSSVAYAIRSSYHQSHALQRL</sequence>
<name>A0A1E7FE25_9STRA</name>
<dbReference type="PROSITE" id="PS50994">
    <property type="entry name" value="INTEGRASE"/>
    <property type="match status" value="1"/>
</dbReference>
<dbReference type="InterPro" id="IPR012337">
    <property type="entry name" value="RNaseH-like_sf"/>
</dbReference>
<dbReference type="OrthoDB" id="43788at2759"/>
<dbReference type="EMBL" id="KV784358">
    <property type="protein sequence ID" value="OEU16421.1"/>
    <property type="molecule type" value="Genomic_DNA"/>
</dbReference>
<dbReference type="GO" id="GO:0015074">
    <property type="term" value="P:DNA integration"/>
    <property type="evidence" value="ECO:0007669"/>
    <property type="project" value="InterPro"/>
</dbReference>